<keyword evidence="1" id="KW-0472">Membrane</keyword>
<dbReference type="InterPro" id="IPR003675">
    <property type="entry name" value="Rce1/LyrA-like_dom"/>
</dbReference>
<evidence type="ECO:0000313" key="4">
    <source>
        <dbReference type="Proteomes" id="UP000265489"/>
    </source>
</evidence>
<protein>
    <submittedName>
        <fullName evidence="3">CPBP family intramembrane metalloprotease</fullName>
    </submittedName>
</protein>
<keyword evidence="3" id="KW-0378">Hydrolase</keyword>
<feature type="transmembrane region" description="Helical" evidence="1">
    <location>
        <begin position="280"/>
        <end position="298"/>
    </location>
</feature>
<accession>A0A395W9E7</accession>
<dbReference type="EMBL" id="QRYQ01000002">
    <property type="protein sequence ID" value="RGU93718.1"/>
    <property type="molecule type" value="Genomic_DNA"/>
</dbReference>
<keyword evidence="3" id="KW-0645">Protease</keyword>
<dbReference type="Proteomes" id="UP000265489">
    <property type="component" value="Unassembled WGS sequence"/>
</dbReference>
<feature type="transmembrane region" description="Helical" evidence="1">
    <location>
        <begin position="52"/>
        <end position="73"/>
    </location>
</feature>
<comment type="caution">
    <text evidence="3">The sequence shown here is derived from an EMBL/GenBank/DDBJ whole genome shotgun (WGS) entry which is preliminary data.</text>
</comment>
<sequence>MEQPPKFMPDKELSKVGGSLWLYIIMQLTLSFLFSFVAMPLIMYSLYYDYSAINACIAMLISFISGIILLWFMSNSFKRSIQDLKFTFKPKETIDTVAMMYFLNYAIGIIGALLSKFGLPDTSPDFSLNGSVLFNTFTFISVVILAPIFEELIFRGMILNTLTKYNKMFAIIVTSLLFGLLHLNITQAIPAFFMSLVLCYMYVQTDSILVTILAHAGNNLLALMSVYSDNFVLITVVIMVFVIYGLITIILKSKEVNAFIKEEKTNENWYARFFKQIPNLLYLIFTILWIIISLFMNMF</sequence>
<feature type="domain" description="CAAX prenyl protease 2/Lysostaphin resistance protein A-like" evidence="2">
    <location>
        <begin position="136"/>
        <end position="221"/>
    </location>
</feature>
<dbReference type="Pfam" id="PF02517">
    <property type="entry name" value="Rce1-like"/>
    <property type="match status" value="1"/>
</dbReference>
<evidence type="ECO:0000256" key="1">
    <source>
        <dbReference type="SAM" id="Phobius"/>
    </source>
</evidence>
<proteinExistence type="predicted"/>
<evidence type="ECO:0000259" key="2">
    <source>
        <dbReference type="Pfam" id="PF02517"/>
    </source>
</evidence>
<feature type="transmembrane region" description="Helical" evidence="1">
    <location>
        <begin position="126"/>
        <end position="149"/>
    </location>
</feature>
<feature type="transmembrane region" description="Helical" evidence="1">
    <location>
        <begin position="94"/>
        <end position="114"/>
    </location>
</feature>
<dbReference type="GeneID" id="66578514"/>
<feature type="transmembrane region" description="Helical" evidence="1">
    <location>
        <begin position="170"/>
        <end position="203"/>
    </location>
</feature>
<name>A0A395W9E7_9FIRM</name>
<dbReference type="PANTHER" id="PTHR36435:SF1">
    <property type="entry name" value="CAAX AMINO TERMINAL PROTEASE FAMILY PROTEIN"/>
    <property type="match status" value="1"/>
</dbReference>
<keyword evidence="3" id="KW-0482">Metalloprotease</keyword>
<keyword evidence="1" id="KW-1133">Transmembrane helix</keyword>
<dbReference type="AlphaFoldDB" id="A0A395W9E7"/>
<keyword evidence="1" id="KW-0812">Transmembrane</keyword>
<evidence type="ECO:0000313" key="3">
    <source>
        <dbReference type="EMBL" id="RGU93718.1"/>
    </source>
</evidence>
<dbReference type="PANTHER" id="PTHR36435">
    <property type="entry name" value="SLR1288 PROTEIN"/>
    <property type="match status" value="1"/>
</dbReference>
<feature type="transmembrane region" description="Helical" evidence="1">
    <location>
        <begin position="20"/>
        <end position="46"/>
    </location>
</feature>
<dbReference type="GO" id="GO:0004175">
    <property type="term" value="F:endopeptidase activity"/>
    <property type="evidence" value="ECO:0007669"/>
    <property type="project" value="UniProtKB-ARBA"/>
</dbReference>
<feature type="transmembrane region" description="Helical" evidence="1">
    <location>
        <begin position="231"/>
        <end position="251"/>
    </location>
</feature>
<dbReference type="GO" id="GO:0006508">
    <property type="term" value="P:proteolysis"/>
    <property type="evidence" value="ECO:0007669"/>
    <property type="project" value="UniProtKB-KW"/>
</dbReference>
<gene>
    <name evidence="3" type="ORF">DWW32_01505</name>
</gene>
<organism evidence="3 4">
    <name type="scientific">Holdemanella biformis</name>
    <dbReference type="NCBI Taxonomy" id="1735"/>
    <lineage>
        <taxon>Bacteria</taxon>
        <taxon>Bacillati</taxon>
        <taxon>Bacillota</taxon>
        <taxon>Erysipelotrichia</taxon>
        <taxon>Erysipelotrichales</taxon>
        <taxon>Erysipelotrichaceae</taxon>
        <taxon>Holdemanella</taxon>
    </lineage>
</organism>
<dbReference type="GO" id="GO:0080120">
    <property type="term" value="P:CAAX-box protein maturation"/>
    <property type="evidence" value="ECO:0007669"/>
    <property type="project" value="UniProtKB-ARBA"/>
</dbReference>
<reference evidence="3 4" key="1">
    <citation type="submission" date="2018-08" db="EMBL/GenBank/DDBJ databases">
        <title>A genome reference for cultivated species of the human gut microbiota.</title>
        <authorList>
            <person name="Zou Y."/>
            <person name="Xue W."/>
            <person name="Luo G."/>
        </authorList>
    </citation>
    <scope>NUCLEOTIDE SEQUENCE [LARGE SCALE GENOMIC DNA]</scope>
    <source>
        <strain evidence="3 4">AF15-20</strain>
    </source>
</reference>
<dbReference type="GO" id="GO:0008237">
    <property type="term" value="F:metallopeptidase activity"/>
    <property type="evidence" value="ECO:0007669"/>
    <property type="project" value="UniProtKB-KW"/>
</dbReference>
<dbReference type="InterPro" id="IPR052710">
    <property type="entry name" value="CAAX_protease"/>
</dbReference>
<dbReference type="RefSeq" id="WP_118324514.1">
    <property type="nucleotide sequence ID" value="NZ_CATXNH010000025.1"/>
</dbReference>